<dbReference type="Pfam" id="PF00675">
    <property type="entry name" value="Peptidase_M16"/>
    <property type="match status" value="1"/>
</dbReference>
<dbReference type="EMBL" id="BMEC01000010">
    <property type="protein sequence ID" value="GGC43549.1"/>
    <property type="molecule type" value="Genomic_DNA"/>
</dbReference>
<feature type="domain" description="Peptidase M16 N-terminal" evidence="7">
    <location>
        <begin position="38"/>
        <end position="180"/>
    </location>
</feature>
<dbReference type="InterPro" id="IPR050626">
    <property type="entry name" value="Peptidase_M16"/>
</dbReference>
<dbReference type="PANTHER" id="PTHR43690">
    <property type="entry name" value="NARDILYSIN"/>
    <property type="match status" value="1"/>
</dbReference>
<comment type="similarity">
    <text evidence="1">Belongs to the peptidase M16 family.</text>
</comment>
<protein>
    <submittedName>
        <fullName evidence="9">Peptidase M16</fullName>
    </submittedName>
</protein>
<gene>
    <name evidence="9" type="ORF">GCM10011506_31430</name>
</gene>
<evidence type="ECO:0000259" key="8">
    <source>
        <dbReference type="Pfam" id="PF05193"/>
    </source>
</evidence>
<dbReference type="SUPFAM" id="SSF63411">
    <property type="entry name" value="LuxS/MPP-like metallohydrolase"/>
    <property type="match status" value="2"/>
</dbReference>
<evidence type="ECO:0000256" key="6">
    <source>
        <dbReference type="SAM" id="SignalP"/>
    </source>
</evidence>
<keyword evidence="10" id="KW-1185">Reference proteome</keyword>
<feature type="chain" id="PRO_5047202846" evidence="6">
    <location>
        <begin position="21"/>
        <end position="442"/>
    </location>
</feature>
<evidence type="ECO:0000256" key="2">
    <source>
        <dbReference type="ARBA" id="ARBA00022670"/>
    </source>
</evidence>
<dbReference type="Gene3D" id="3.30.830.10">
    <property type="entry name" value="Metalloenzyme, LuxS/M16 peptidase-like"/>
    <property type="match status" value="2"/>
</dbReference>
<name>A0ABQ1MV17_9BACT</name>
<dbReference type="InterPro" id="IPR011765">
    <property type="entry name" value="Pept_M16_N"/>
</dbReference>
<reference evidence="10" key="1">
    <citation type="journal article" date="2019" name="Int. J. Syst. Evol. Microbiol.">
        <title>The Global Catalogue of Microorganisms (GCM) 10K type strain sequencing project: providing services to taxonomists for standard genome sequencing and annotation.</title>
        <authorList>
            <consortium name="The Broad Institute Genomics Platform"/>
            <consortium name="The Broad Institute Genome Sequencing Center for Infectious Disease"/>
            <person name="Wu L."/>
            <person name="Ma J."/>
        </authorList>
    </citation>
    <scope>NUCLEOTIDE SEQUENCE [LARGE SCALE GENOMIC DNA]</scope>
    <source>
        <strain evidence="10">CGMCC 1.10832</strain>
    </source>
</reference>
<evidence type="ECO:0000313" key="10">
    <source>
        <dbReference type="Proteomes" id="UP000636010"/>
    </source>
</evidence>
<dbReference type="InterPro" id="IPR007863">
    <property type="entry name" value="Peptidase_M16_C"/>
</dbReference>
<dbReference type="InterPro" id="IPR011249">
    <property type="entry name" value="Metalloenz_LuxS/M16"/>
</dbReference>
<feature type="signal peptide" evidence="6">
    <location>
        <begin position="1"/>
        <end position="20"/>
    </location>
</feature>
<keyword evidence="4" id="KW-0862">Zinc</keyword>
<keyword evidence="5" id="KW-0482">Metalloprotease</keyword>
<sequence length="442" mass="50419">MIKRLNLALLFLLLVFSVQAQDKKIEFTEFDLDNGMHVILHQDNSTPIVVVSVMYHVGSKNENPERTGFAHFFEHLLFEGSKNIKRGEFDKYITNAGGVNNANTSNDRTYYYEILPSNQLKLGLWLESERLLHANIDQVGVETQREVVKEEKRQRVDNQPYGSILSEIAKRAYKVHPYRWTTIGSLEHLNAASLDEFMNFYETFYVPENATISIAGDIQIEEAKKLVNQYFADIPRGGNEIPRPTVVEPKQKEEVRDTIYDNIQLPAVIQAYHMPEQGSEDSYALEMLGTVLSGGQSARMYKSLVDEQQKALQVAAIPFSSEDPGLYLLFGLPTIGGDLKDLEEAMDAEITKLKNELISETEFQKVRNQVENDFISGNSTMTGIAESLANYHVYYGDANLINNEIDRYMAVTREDIQRVAKKYLTEDNRVVLYYLPKSQQNN</sequence>
<comment type="caution">
    <text evidence="9">The sequence shown here is derived from an EMBL/GenBank/DDBJ whole genome shotgun (WGS) entry which is preliminary data.</text>
</comment>
<evidence type="ECO:0000313" key="9">
    <source>
        <dbReference type="EMBL" id="GGC43549.1"/>
    </source>
</evidence>
<organism evidence="9 10">
    <name type="scientific">Marivirga lumbricoides</name>
    <dbReference type="NCBI Taxonomy" id="1046115"/>
    <lineage>
        <taxon>Bacteria</taxon>
        <taxon>Pseudomonadati</taxon>
        <taxon>Bacteroidota</taxon>
        <taxon>Cytophagia</taxon>
        <taxon>Cytophagales</taxon>
        <taxon>Marivirgaceae</taxon>
        <taxon>Marivirga</taxon>
    </lineage>
</organism>
<accession>A0ABQ1MV17</accession>
<evidence type="ECO:0000256" key="4">
    <source>
        <dbReference type="ARBA" id="ARBA00022833"/>
    </source>
</evidence>
<keyword evidence="2" id="KW-0645">Protease</keyword>
<feature type="domain" description="Peptidase M16 C-terminal" evidence="8">
    <location>
        <begin position="193"/>
        <end position="369"/>
    </location>
</feature>
<keyword evidence="6" id="KW-0732">Signal</keyword>
<evidence type="ECO:0000256" key="1">
    <source>
        <dbReference type="ARBA" id="ARBA00007261"/>
    </source>
</evidence>
<dbReference type="Pfam" id="PF05193">
    <property type="entry name" value="Peptidase_M16_C"/>
    <property type="match status" value="1"/>
</dbReference>
<evidence type="ECO:0000256" key="3">
    <source>
        <dbReference type="ARBA" id="ARBA00022801"/>
    </source>
</evidence>
<proteinExistence type="inferred from homology"/>
<keyword evidence="3" id="KW-0378">Hydrolase</keyword>
<dbReference type="RefSeq" id="WP_188465236.1">
    <property type="nucleotide sequence ID" value="NZ_BAABHU010000010.1"/>
</dbReference>
<dbReference type="Proteomes" id="UP000636010">
    <property type="component" value="Unassembled WGS sequence"/>
</dbReference>
<evidence type="ECO:0000259" key="7">
    <source>
        <dbReference type="Pfam" id="PF00675"/>
    </source>
</evidence>
<dbReference type="PANTHER" id="PTHR43690:SF35">
    <property type="entry name" value="NON-CATALYTIC MEMBER OF PEPTIDASE SUBFAMILY M16B-RELATED"/>
    <property type="match status" value="1"/>
</dbReference>
<evidence type="ECO:0000256" key="5">
    <source>
        <dbReference type="ARBA" id="ARBA00023049"/>
    </source>
</evidence>